<protein>
    <submittedName>
        <fullName evidence="2">Uncharacterized protein</fullName>
    </submittedName>
</protein>
<reference evidence="2 3" key="1">
    <citation type="submission" date="2019-05" db="EMBL/GenBank/DDBJ databases">
        <title>Another draft genome of Portunus trituberculatus and its Hox gene families provides insights of decapod evolution.</title>
        <authorList>
            <person name="Jeong J.-H."/>
            <person name="Song I."/>
            <person name="Kim S."/>
            <person name="Choi T."/>
            <person name="Kim D."/>
            <person name="Ryu S."/>
            <person name="Kim W."/>
        </authorList>
    </citation>
    <scope>NUCLEOTIDE SEQUENCE [LARGE SCALE GENOMIC DNA]</scope>
    <source>
        <tissue evidence="2">Muscle</tissue>
    </source>
</reference>
<evidence type="ECO:0000256" key="1">
    <source>
        <dbReference type="SAM" id="MobiDB-lite"/>
    </source>
</evidence>
<dbReference type="Proteomes" id="UP000324222">
    <property type="component" value="Unassembled WGS sequence"/>
</dbReference>
<evidence type="ECO:0000313" key="2">
    <source>
        <dbReference type="EMBL" id="MPC93873.1"/>
    </source>
</evidence>
<name>A0A5B7JHL7_PORTR</name>
<dbReference type="AlphaFoldDB" id="A0A5B7JHL7"/>
<keyword evidence="3" id="KW-1185">Reference proteome</keyword>
<accession>A0A5B7JHL7</accession>
<sequence length="69" mass="7327">MEGNNEVKEAAPAAADPLPPSGNGEAVDQPPAAPAKKQQKDWLAVGGIGIEKRRRSSNASYRIENNKVM</sequence>
<organism evidence="2 3">
    <name type="scientific">Portunus trituberculatus</name>
    <name type="common">Swimming crab</name>
    <name type="synonym">Neptunus trituberculatus</name>
    <dbReference type="NCBI Taxonomy" id="210409"/>
    <lineage>
        <taxon>Eukaryota</taxon>
        <taxon>Metazoa</taxon>
        <taxon>Ecdysozoa</taxon>
        <taxon>Arthropoda</taxon>
        <taxon>Crustacea</taxon>
        <taxon>Multicrustacea</taxon>
        <taxon>Malacostraca</taxon>
        <taxon>Eumalacostraca</taxon>
        <taxon>Eucarida</taxon>
        <taxon>Decapoda</taxon>
        <taxon>Pleocyemata</taxon>
        <taxon>Brachyura</taxon>
        <taxon>Eubrachyura</taxon>
        <taxon>Portunoidea</taxon>
        <taxon>Portunidae</taxon>
        <taxon>Portuninae</taxon>
        <taxon>Portunus</taxon>
    </lineage>
</organism>
<proteinExistence type="predicted"/>
<feature type="region of interest" description="Disordered" evidence="1">
    <location>
        <begin position="1"/>
        <end position="49"/>
    </location>
</feature>
<dbReference type="EMBL" id="VSRR010096420">
    <property type="protein sequence ID" value="MPC93873.1"/>
    <property type="molecule type" value="Genomic_DNA"/>
</dbReference>
<evidence type="ECO:0000313" key="3">
    <source>
        <dbReference type="Proteomes" id="UP000324222"/>
    </source>
</evidence>
<comment type="caution">
    <text evidence="2">The sequence shown here is derived from an EMBL/GenBank/DDBJ whole genome shotgun (WGS) entry which is preliminary data.</text>
</comment>
<gene>
    <name evidence="2" type="ORF">E2C01_089018</name>
</gene>
<dbReference type="OrthoDB" id="361532at2759"/>